<protein>
    <submittedName>
        <fullName evidence="1">Uncharacterized protein</fullName>
    </submittedName>
</protein>
<dbReference type="RefSeq" id="WP_176901444.1">
    <property type="nucleotide sequence ID" value="NZ_JABKAV010000106.1"/>
</dbReference>
<evidence type="ECO:0000313" key="1">
    <source>
        <dbReference type="EMBL" id="NVO86715.1"/>
    </source>
</evidence>
<feature type="non-terminal residue" evidence="1">
    <location>
        <position position="1"/>
    </location>
</feature>
<gene>
    <name evidence="1" type="ORF">HW556_17670</name>
</gene>
<evidence type="ECO:0000313" key="2">
    <source>
        <dbReference type="Proteomes" id="UP000626554"/>
    </source>
</evidence>
<dbReference type="EMBL" id="JABKAV010000106">
    <property type="protein sequence ID" value="NVO86715.1"/>
    <property type="molecule type" value="Genomic_DNA"/>
</dbReference>
<proteinExistence type="predicted"/>
<keyword evidence="2" id="KW-1185">Reference proteome</keyword>
<sequence length="105" mass="12193">SDIRTFAPIGPFCTEVAFDIAHKEEAGVITYWFLLADAEGLANYARHNLLPGELYYALKKVILVKEYSYDMLREFLLREVENKCAQHDNNTILQYLETEFNVLED</sequence>
<comment type="caution">
    <text evidence="1">The sequence shown here is derived from an EMBL/GenBank/DDBJ whole genome shotgun (WGS) entry which is preliminary data.</text>
</comment>
<accession>A0ABX2Q8V7</accession>
<organism evidence="1 2">
    <name type="scientific">Hymenobacter terrestris</name>
    <dbReference type="NCBI Taxonomy" id="2748310"/>
    <lineage>
        <taxon>Bacteria</taxon>
        <taxon>Pseudomonadati</taxon>
        <taxon>Bacteroidota</taxon>
        <taxon>Cytophagia</taxon>
        <taxon>Cytophagales</taxon>
        <taxon>Hymenobacteraceae</taxon>
        <taxon>Hymenobacter</taxon>
    </lineage>
</organism>
<reference evidence="1 2" key="1">
    <citation type="submission" date="2020-05" db="EMBL/GenBank/DDBJ databases">
        <title>Hymenobacter terrestris sp. nov. and Hymenobacter lapidiphilus sp. nov., isolated from regoliths in Antarctica.</title>
        <authorList>
            <person name="Sedlacek I."/>
            <person name="Pantucek R."/>
            <person name="Zeman M."/>
            <person name="Holochova P."/>
            <person name="Kralova S."/>
            <person name="Stankova E."/>
            <person name="Sedo O."/>
            <person name="Micenkova L."/>
            <person name="Svec P."/>
            <person name="Gupta V."/>
            <person name="Sood U."/>
            <person name="Korpole U.S."/>
            <person name="Lal R."/>
        </authorList>
    </citation>
    <scope>NUCLEOTIDE SEQUENCE [LARGE SCALE GENOMIC DNA]</scope>
    <source>
        <strain evidence="1 2">P5252</strain>
    </source>
</reference>
<name>A0ABX2Q8V7_9BACT</name>
<dbReference type="Proteomes" id="UP000626554">
    <property type="component" value="Unassembled WGS sequence"/>
</dbReference>